<dbReference type="GO" id="GO:0005524">
    <property type="term" value="F:ATP binding"/>
    <property type="evidence" value="ECO:0007669"/>
    <property type="project" value="UniProtKB-KW"/>
</dbReference>
<evidence type="ECO:0000313" key="5">
    <source>
        <dbReference type="EMBL" id="PSR32842.1"/>
    </source>
</evidence>
<dbReference type="Pfam" id="PF00005">
    <property type="entry name" value="ABC_tran"/>
    <property type="match status" value="2"/>
</dbReference>
<dbReference type="InterPro" id="IPR050611">
    <property type="entry name" value="ABCF"/>
</dbReference>
<dbReference type="PROSITE" id="PS50893">
    <property type="entry name" value="ABC_TRANSPORTER_2"/>
    <property type="match status" value="1"/>
</dbReference>
<organism evidence="5 6">
    <name type="scientific">Sulfobacillus benefaciens</name>
    <dbReference type="NCBI Taxonomy" id="453960"/>
    <lineage>
        <taxon>Bacteria</taxon>
        <taxon>Bacillati</taxon>
        <taxon>Bacillota</taxon>
        <taxon>Clostridia</taxon>
        <taxon>Eubacteriales</taxon>
        <taxon>Clostridiales Family XVII. Incertae Sedis</taxon>
        <taxon>Sulfobacillus</taxon>
    </lineage>
</organism>
<accession>A0A2T2XEI7</accession>
<dbReference type="FunFam" id="3.40.50.300:FF:000011">
    <property type="entry name" value="Putative ABC transporter ATP-binding component"/>
    <property type="match status" value="1"/>
</dbReference>
<dbReference type="Proteomes" id="UP000242972">
    <property type="component" value="Unassembled WGS sequence"/>
</dbReference>
<evidence type="ECO:0000256" key="2">
    <source>
        <dbReference type="ARBA" id="ARBA00022741"/>
    </source>
</evidence>
<gene>
    <name evidence="5" type="ORF">C7B46_12195</name>
</gene>
<dbReference type="PANTHER" id="PTHR19211">
    <property type="entry name" value="ATP-BINDING TRANSPORT PROTEIN-RELATED"/>
    <property type="match status" value="1"/>
</dbReference>
<dbReference type="SUPFAM" id="SSF52540">
    <property type="entry name" value="P-loop containing nucleoside triphosphate hydrolases"/>
    <property type="match status" value="2"/>
</dbReference>
<name>A0A2T2XEI7_9FIRM</name>
<dbReference type="AlphaFoldDB" id="A0A2T2XEI7"/>
<comment type="caution">
    <text evidence="5">The sequence shown here is derived from an EMBL/GenBank/DDBJ whole genome shotgun (WGS) entry which is preliminary data.</text>
</comment>
<dbReference type="InterPro" id="IPR003593">
    <property type="entry name" value="AAA+_ATPase"/>
</dbReference>
<evidence type="ECO:0000259" key="4">
    <source>
        <dbReference type="PROSITE" id="PS50893"/>
    </source>
</evidence>
<protein>
    <recommendedName>
        <fullName evidence="4">ABC transporter domain-containing protein</fullName>
    </recommendedName>
</protein>
<dbReference type="InterPro" id="IPR027417">
    <property type="entry name" value="P-loop_NTPase"/>
</dbReference>
<dbReference type="SMART" id="SM00382">
    <property type="entry name" value="AAA"/>
    <property type="match status" value="2"/>
</dbReference>
<keyword evidence="2" id="KW-0547">Nucleotide-binding</keyword>
<dbReference type="PANTHER" id="PTHR19211:SF14">
    <property type="entry name" value="ATP-BINDING CASSETTE SUB-FAMILY F MEMBER 1"/>
    <property type="match status" value="1"/>
</dbReference>
<evidence type="ECO:0000256" key="1">
    <source>
        <dbReference type="ARBA" id="ARBA00022737"/>
    </source>
</evidence>
<keyword evidence="1" id="KW-0677">Repeat</keyword>
<feature type="domain" description="ABC transporter" evidence="4">
    <location>
        <begin position="13"/>
        <end position="269"/>
    </location>
</feature>
<evidence type="ECO:0000313" key="6">
    <source>
        <dbReference type="Proteomes" id="UP000242972"/>
    </source>
</evidence>
<dbReference type="Gene3D" id="3.40.50.300">
    <property type="entry name" value="P-loop containing nucleotide triphosphate hydrolases"/>
    <property type="match status" value="2"/>
</dbReference>
<dbReference type="GO" id="GO:0016887">
    <property type="term" value="F:ATP hydrolysis activity"/>
    <property type="evidence" value="ECO:0007669"/>
    <property type="project" value="InterPro"/>
</dbReference>
<reference evidence="5 6" key="1">
    <citation type="journal article" date="2014" name="BMC Genomics">
        <title>Comparison of environmental and isolate Sulfobacillus genomes reveals diverse carbon, sulfur, nitrogen, and hydrogen metabolisms.</title>
        <authorList>
            <person name="Justice N.B."/>
            <person name="Norman A."/>
            <person name="Brown C.T."/>
            <person name="Singh A."/>
            <person name="Thomas B.C."/>
            <person name="Banfield J.F."/>
        </authorList>
    </citation>
    <scope>NUCLEOTIDE SEQUENCE [LARGE SCALE GENOMIC DNA]</scope>
    <source>
        <strain evidence="5">AMDSBA4</strain>
    </source>
</reference>
<sequence length="530" mass="59634">MNHTKEDLFMSWISAQDVAISVGGRILVSGATFTINPGDRVGIVGPNGVGKTSLLRLLSRELDPHQGRLESFGDHQITRLEQWQNTPHTSLWDAAYNANRRLIQLSKRISQLESQMSQPDADPEALAQWVNEWGDLAESYTNLGGYEWDTIVKSSLRGIGFDPDRWDDSPSALSGGEAHRLALLQVILSGSDIWLLDEPTNHLDIVTIEWVEEKLRQFSGAAIIVSHDRAFIDHVCTRIMTWEDGFFWIVSGSYAQYLNLRRERLSQEALKYQRYLEEQSRLQDYINKWRAGTRARQAQSRAKALTKLNQSMPTQIVSHRPPNLTLSQETKVRGGSLPALTLDQLTLSQGNRTWSPLSLKIPYGARVALVGPNGAGKTTLLQALMSSPGNPHVKWREDITVGYLPQSAVATLPDDMTGIEYAYQMGMDREEIYYVGARFGLPHALWETLLQGWSGGERSRLKLIETLMAPSQCLLLDEPTNHLDIPMREALEHLLIEYPGTLIIASHDRALLANVSTHTWWATGSRYIFE</sequence>
<dbReference type="EMBL" id="PXYW01000030">
    <property type="protein sequence ID" value="PSR32842.1"/>
    <property type="molecule type" value="Genomic_DNA"/>
</dbReference>
<dbReference type="InterPro" id="IPR032781">
    <property type="entry name" value="ABC_tran_Xtn"/>
</dbReference>
<keyword evidence="3" id="KW-0067">ATP-binding</keyword>
<dbReference type="CDD" id="cd03221">
    <property type="entry name" value="ABCF_EF-3"/>
    <property type="match status" value="2"/>
</dbReference>
<evidence type="ECO:0000256" key="3">
    <source>
        <dbReference type="ARBA" id="ARBA00022840"/>
    </source>
</evidence>
<dbReference type="InterPro" id="IPR003439">
    <property type="entry name" value="ABC_transporter-like_ATP-bd"/>
</dbReference>
<dbReference type="Pfam" id="PF12848">
    <property type="entry name" value="ABC_tran_Xtn"/>
    <property type="match status" value="1"/>
</dbReference>
<proteinExistence type="predicted"/>